<keyword evidence="6 7" id="KW-0030">Aminoacyl-tRNA synthetase</keyword>
<keyword evidence="3 7" id="KW-0547">Nucleotide-binding</keyword>
<dbReference type="InterPro" id="IPR023457">
    <property type="entry name" value="Met-tRNA_synth_2"/>
</dbReference>
<reference evidence="9" key="1">
    <citation type="submission" date="2022-07" db="EMBL/GenBank/DDBJ databases">
        <title>Evaluation of T. orientalis genome assembly methods using nanopore sequencing and analysis of variation between genomes.</title>
        <authorList>
            <person name="Yam J."/>
            <person name="Micallef M.L."/>
            <person name="Liu M."/>
            <person name="Djordjevic S.P."/>
            <person name="Bogema D.R."/>
            <person name="Jenkins C."/>
        </authorList>
    </citation>
    <scope>NUCLEOTIDE SEQUENCE</scope>
    <source>
        <strain evidence="9">Goon Nure</strain>
    </source>
</reference>
<keyword evidence="4 7" id="KW-0067">ATP-binding</keyword>
<dbReference type="Pfam" id="PF09334">
    <property type="entry name" value="tRNA-synt_1g"/>
    <property type="match status" value="2"/>
</dbReference>
<dbReference type="GO" id="GO:0006431">
    <property type="term" value="P:methionyl-tRNA aminoacylation"/>
    <property type="evidence" value="ECO:0007669"/>
    <property type="project" value="InterPro"/>
</dbReference>
<feature type="domain" description="Methionyl/Leucyl tRNA synthetase" evidence="8">
    <location>
        <begin position="4"/>
        <end position="119"/>
    </location>
</feature>
<dbReference type="PANTHER" id="PTHR43326:SF1">
    <property type="entry name" value="METHIONINE--TRNA LIGASE, MITOCHONDRIAL"/>
    <property type="match status" value="1"/>
</dbReference>
<evidence type="ECO:0000256" key="2">
    <source>
        <dbReference type="ARBA" id="ARBA00022598"/>
    </source>
</evidence>
<dbReference type="SUPFAM" id="SSF52374">
    <property type="entry name" value="Nucleotidylyl transferase"/>
    <property type="match status" value="1"/>
</dbReference>
<dbReference type="GO" id="GO:0005524">
    <property type="term" value="F:ATP binding"/>
    <property type="evidence" value="ECO:0007669"/>
    <property type="project" value="UniProtKB-KW"/>
</dbReference>
<evidence type="ECO:0000256" key="5">
    <source>
        <dbReference type="ARBA" id="ARBA00022917"/>
    </source>
</evidence>
<dbReference type="InterPro" id="IPR015413">
    <property type="entry name" value="Methionyl/Leucyl_tRNA_Synth"/>
</dbReference>
<keyword evidence="5 7" id="KW-0648">Protein biosynthesis</keyword>
<evidence type="ECO:0000259" key="8">
    <source>
        <dbReference type="Pfam" id="PF09334"/>
    </source>
</evidence>
<dbReference type="InterPro" id="IPR009080">
    <property type="entry name" value="tRNAsynth_Ia_anticodon-bd"/>
</dbReference>
<proteinExistence type="inferred from homology"/>
<dbReference type="Gene3D" id="3.40.50.620">
    <property type="entry name" value="HUPs"/>
    <property type="match status" value="1"/>
</dbReference>
<dbReference type="Proteomes" id="UP000244811">
    <property type="component" value="Chromosome 1"/>
</dbReference>
<evidence type="ECO:0000256" key="3">
    <source>
        <dbReference type="ARBA" id="ARBA00022741"/>
    </source>
</evidence>
<dbReference type="GO" id="GO:0004825">
    <property type="term" value="F:methionine-tRNA ligase activity"/>
    <property type="evidence" value="ECO:0007669"/>
    <property type="project" value="UniProtKB-EC"/>
</dbReference>
<evidence type="ECO:0000313" key="9">
    <source>
        <dbReference type="EMBL" id="UKK00921.2"/>
    </source>
</evidence>
<dbReference type="InterPro" id="IPR033911">
    <property type="entry name" value="MetRS_core"/>
</dbReference>
<feature type="domain" description="Methionyl/Leucyl tRNA synthetase" evidence="8">
    <location>
        <begin position="125"/>
        <end position="324"/>
    </location>
</feature>
<evidence type="ECO:0000313" key="10">
    <source>
        <dbReference type="Proteomes" id="UP000244811"/>
    </source>
</evidence>
<protein>
    <recommendedName>
        <fullName evidence="1">methionine--tRNA ligase</fullName>
        <ecNumber evidence="1">6.1.1.10</ecNumber>
    </recommendedName>
</protein>
<evidence type="ECO:0000256" key="1">
    <source>
        <dbReference type="ARBA" id="ARBA00012838"/>
    </source>
</evidence>
<organism evidence="9 10">
    <name type="scientific">Theileria orientalis</name>
    <dbReference type="NCBI Taxonomy" id="68886"/>
    <lineage>
        <taxon>Eukaryota</taxon>
        <taxon>Sar</taxon>
        <taxon>Alveolata</taxon>
        <taxon>Apicomplexa</taxon>
        <taxon>Aconoidasida</taxon>
        <taxon>Piroplasmida</taxon>
        <taxon>Theileriidae</taxon>
        <taxon>Theileria</taxon>
    </lineage>
</organism>
<dbReference type="EMBL" id="CP056069">
    <property type="protein sequence ID" value="UKK00921.2"/>
    <property type="molecule type" value="Genomic_DNA"/>
</dbReference>
<evidence type="ECO:0000256" key="7">
    <source>
        <dbReference type="RuleBase" id="RU363039"/>
    </source>
</evidence>
<sequence length="475" mass="54786">MENHIWAIYLVLKGYDVKLLVGTDEHGSKIKSSSSKLGYPPKDYVLSLRKKFLDVYGFYDISPDILVHTSEDYHKNRVKHTFDILLKSGDIYRGLHQGYFSPTEDCYYTKSKLVSGKSPLGFEVEFVEEPAYFFRLHKWKHRLKDFFSQNSDVILPEHRLNEINNILDSDLNDVAITRSNCDWGVEVAQGETIYVWFDALLGYLNHLKLNDTGYTPDNLKLIHVLGKDILSFHTLLWPAMLMSLGLDLPCKFISHGWLLSRGDKISKSLNNSVPALPPPENSDVCRLALMNLGDFSNDFEFDSSIFESSHNIIRNKFANTCHRITSVISLSRIETINSPFFDHSDLENDLLANSLFDKFSAYRKHLDDHVKSFRFDKYIQVLIEISYEINKFIEDKQFWLIDTHSKEFITTAWTACSLLFHLGLFLMPITPKLSCDIISRLRPSLSGNMVSNPSFDCFDNIIQYSYSPIHLNQLT</sequence>
<dbReference type="PRINTS" id="PR01041">
    <property type="entry name" value="TRNASYNTHMET"/>
</dbReference>
<gene>
    <name evidence="9" type="ORF">MACK_000996</name>
</gene>
<dbReference type="Gene3D" id="1.10.730.10">
    <property type="entry name" value="Isoleucyl-tRNA Synthetase, Domain 1"/>
    <property type="match status" value="1"/>
</dbReference>
<comment type="similarity">
    <text evidence="7">Belongs to the class-I aminoacyl-tRNA synthetase family.</text>
</comment>
<name>A0A976MAX2_THEOR</name>
<keyword evidence="2 7" id="KW-0436">Ligase</keyword>
<accession>A0A976MAX2</accession>
<dbReference type="PANTHER" id="PTHR43326">
    <property type="entry name" value="METHIONYL-TRNA SYNTHETASE"/>
    <property type="match status" value="1"/>
</dbReference>
<dbReference type="InterPro" id="IPR014729">
    <property type="entry name" value="Rossmann-like_a/b/a_fold"/>
</dbReference>
<dbReference type="AlphaFoldDB" id="A0A976MAX2"/>
<dbReference type="EC" id="6.1.1.10" evidence="1"/>
<evidence type="ECO:0000256" key="6">
    <source>
        <dbReference type="ARBA" id="ARBA00023146"/>
    </source>
</evidence>
<evidence type="ECO:0000256" key="4">
    <source>
        <dbReference type="ARBA" id="ARBA00022840"/>
    </source>
</evidence>
<dbReference type="SUPFAM" id="SSF47323">
    <property type="entry name" value="Anticodon-binding domain of a subclass of class I aminoacyl-tRNA synthetases"/>
    <property type="match status" value="1"/>
</dbReference>
<dbReference type="Gene3D" id="2.170.220.10">
    <property type="match status" value="1"/>
</dbReference>